<dbReference type="PANTHER" id="PTHR35535">
    <property type="entry name" value="HEAT SHOCK PROTEIN HSLJ"/>
    <property type="match status" value="1"/>
</dbReference>
<proteinExistence type="predicted"/>
<dbReference type="InterPro" id="IPR005184">
    <property type="entry name" value="DUF306_Meta_HslJ"/>
</dbReference>
<reference evidence="2 3" key="1">
    <citation type="submission" date="2023-07" db="EMBL/GenBank/DDBJ databases">
        <title>Functional and genomic diversity of the sorghum phyllosphere microbiome.</title>
        <authorList>
            <person name="Shade A."/>
        </authorList>
    </citation>
    <scope>NUCLEOTIDE SEQUENCE [LARGE SCALE GENOMIC DNA]</scope>
    <source>
        <strain evidence="2 3">SORGH_AS_0887</strain>
    </source>
</reference>
<evidence type="ECO:0000259" key="1">
    <source>
        <dbReference type="Pfam" id="PF03724"/>
    </source>
</evidence>
<keyword evidence="3" id="KW-1185">Reference proteome</keyword>
<dbReference type="InterPro" id="IPR038670">
    <property type="entry name" value="HslJ-like_sf"/>
</dbReference>
<dbReference type="Gene3D" id="2.40.128.270">
    <property type="match status" value="1"/>
</dbReference>
<dbReference type="PROSITE" id="PS51257">
    <property type="entry name" value="PROKAR_LIPOPROTEIN"/>
    <property type="match status" value="1"/>
</dbReference>
<evidence type="ECO:0000313" key="3">
    <source>
        <dbReference type="Proteomes" id="UP001233360"/>
    </source>
</evidence>
<dbReference type="PANTHER" id="PTHR35535:SF1">
    <property type="entry name" value="HEAT SHOCK PROTEIN HSLJ"/>
    <property type="match status" value="1"/>
</dbReference>
<keyword evidence="2" id="KW-0346">Stress response</keyword>
<protein>
    <submittedName>
        <fullName evidence="2">Heat shock protein HslJ</fullName>
    </submittedName>
</protein>
<dbReference type="Pfam" id="PF03724">
    <property type="entry name" value="META"/>
    <property type="match status" value="1"/>
</dbReference>
<organism evidence="2 3">
    <name type="scientific">Acinetobacter baylyi</name>
    <dbReference type="NCBI Taxonomy" id="202950"/>
    <lineage>
        <taxon>Bacteria</taxon>
        <taxon>Pseudomonadati</taxon>
        <taxon>Pseudomonadota</taxon>
        <taxon>Gammaproteobacteria</taxon>
        <taxon>Moraxellales</taxon>
        <taxon>Moraxellaceae</taxon>
        <taxon>Acinetobacter</taxon>
    </lineage>
</organism>
<name>A0ABU0UYP2_ACIBI</name>
<dbReference type="RefSeq" id="WP_307004170.1">
    <property type="nucleotide sequence ID" value="NZ_JAUTBK010000002.1"/>
</dbReference>
<dbReference type="InterPro" id="IPR053147">
    <property type="entry name" value="Hsp_HslJ-like"/>
</dbReference>
<dbReference type="Proteomes" id="UP001233360">
    <property type="component" value="Unassembled WGS sequence"/>
</dbReference>
<evidence type="ECO:0000313" key="2">
    <source>
        <dbReference type="EMBL" id="MDQ1209686.1"/>
    </source>
</evidence>
<sequence>MKQLFLGSSLCVALIMSGCTSTPTSPAGPIASNSLHTTANAPSLPQISPSLFKQHWIASEINGFQVDPKATNKPSLQLDQATKRFSGSDGCNRIMGSYQLSSDQLNFGAVATTKMLCASADQNLTLQYKQSLEKTTQYRVSPEHLILLDSTGSTLLVFDAAQSVN</sequence>
<comment type="caution">
    <text evidence="2">The sequence shown here is derived from an EMBL/GenBank/DDBJ whole genome shotgun (WGS) entry which is preliminary data.</text>
</comment>
<accession>A0ABU0UYP2</accession>
<gene>
    <name evidence="2" type="ORF">QE380_002609</name>
</gene>
<dbReference type="EMBL" id="JAUTBK010000002">
    <property type="protein sequence ID" value="MDQ1209686.1"/>
    <property type="molecule type" value="Genomic_DNA"/>
</dbReference>
<feature type="domain" description="DUF306" evidence="1">
    <location>
        <begin position="50"/>
        <end position="158"/>
    </location>
</feature>